<gene>
    <name evidence="2" type="ORF">C6P64_14470</name>
</gene>
<dbReference type="Gene3D" id="2.60.40.2700">
    <property type="match status" value="1"/>
</dbReference>
<proteinExistence type="predicted"/>
<name>A0A2S9K237_9BURK</name>
<reference evidence="2 3" key="1">
    <citation type="submission" date="2018-03" db="EMBL/GenBank/DDBJ databases">
        <title>Comparative genomics illustrates the genes involved in a hyperalkaliphilic mechanisms of Serpentinomonas isolated from highly-alkaline calcium-rich serpentinized springs.</title>
        <authorList>
            <person name="Suzuki S."/>
            <person name="Ishii S."/>
            <person name="Walworth N."/>
            <person name="Bird L."/>
            <person name="Kuenen J.G."/>
            <person name="Nealson K.H."/>
        </authorList>
    </citation>
    <scope>NUCLEOTIDE SEQUENCE [LARGE SCALE GENOMIC DNA]</scope>
    <source>
        <strain evidence="2 3">P1</strain>
    </source>
</reference>
<organism evidence="2 3">
    <name type="scientific">Malikia granosa</name>
    <dbReference type="NCBI Taxonomy" id="263067"/>
    <lineage>
        <taxon>Bacteria</taxon>
        <taxon>Pseudomonadati</taxon>
        <taxon>Pseudomonadota</taxon>
        <taxon>Betaproteobacteria</taxon>
        <taxon>Burkholderiales</taxon>
        <taxon>Comamonadaceae</taxon>
        <taxon>Malikia</taxon>
    </lineage>
</organism>
<evidence type="ECO:0000313" key="3">
    <source>
        <dbReference type="Proteomes" id="UP000238589"/>
    </source>
</evidence>
<dbReference type="PANTHER" id="PTHR46580">
    <property type="entry name" value="SENSOR KINASE-RELATED"/>
    <property type="match status" value="1"/>
</dbReference>
<evidence type="ECO:0008006" key="4">
    <source>
        <dbReference type="Google" id="ProtNLM"/>
    </source>
</evidence>
<evidence type="ECO:0000256" key="1">
    <source>
        <dbReference type="ARBA" id="ARBA00022729"/>
    </source>
</evidence>
<keyword evidence="1" id="KW-0732">Signal</keyword>
<dbReference type="InterPro" id="IPR028994">
    <property type="entry name" value="Integrin_alpha_N"/>
</dbReference>
<protein>
    <recommendedName>
        <fullName evidence="4">VCBS repeat-containing protein</fullName>
    </recommendedName>
</protein>
<dbReference type="InterPro" id="IPR013517">
    <property type="entry name" value="FG-GAP"/>
</dbReference>
<evidence type="ECO:0000313" key="2">
    <source>
        <dbReference type="EMBL" id="PRD64435.1"/>
    </source>
</evidence>
<feature type="non-terminal residue" evidence="2">
    <location>
        <position position="208"/>
    </location>
</feature>
<accession>A0A2S9K237</accession>
<keyword evidence="3" id="KW-1185">Reference proteome</keyword>
<dbReference type="AlphaFoldDB" id="A0A2S9K237"/>
<dbReference type="EMBL" id="PVLQ01000066">
    <property type="protein sequence ID" value="PRD64435.1"/>
    <property type="molecule type" value="Genomic_DNA"/>
</dbReference>
<dbReference type="SUPFAM" id="SSF69318">
    <property type="entry name" value="Integrin alpha N-terminal domain"/>
    <property type="match status" value="1"/>
</dbReference>
<dbReference type="Gene3D" id="2.40.128.340">
    <property type="match status" value="1"/>
</dbReference>
<dbReference type="Pfam" id="PF13517">
    <property type="entry name" value="FG-GAP_3"/>
    <property type="match status" value="1"/>
</dbReference>
<comment type="caution">
    <text evidence="2">The sequence shown here is derived from an EMBL/GenBank/DDBJ whole genome shotgun (WGS) entry which is preliminary data.</text>
</comment>
<dbReference type="Proteomes" id="UP000238589">
    <property type="component" value="Unassembled WGS sequence"/>
</dbReference>
<dbReference type="PANTHER" id="PTHR46580:SF2">
    <property type="entry name" value="MAM DOMAIN-CONTAINING PROTEIN"/>
    <property type="match status" value="1"/>
</dbReference>
<sequence>MINTLADADGLGTISYQWLADGAAITGATGSTITLTQAQVGKTISVKASYTDGKGTAESVTSSATLSVVKAAPTVPFNDFNGDGKADLRWVKDNGEVSLWLMNGTSATATANFGPFNGWSVKDGSRDFNGDGKTDLLFTNANGTAAIWTMNGLTAIAKAEHGPYAGWKLVDAAGDYNGDGKADLRWVKDSGEVSLWLMNGASPLATAN</sequence>